<evidence type="ECO:0008006" key="9">
    <source>
        <dbReference type="Google" id="ProtNLM"/>
    </source>
</evidence>
<feature type="transmembrane region" description="Helical" evidence="6">
    <location>
        <begin position="63"/>
        <end position="80"/>
    </location>
</feature>
<evidence type="ECO:0000313" key="7">
    <source>
        <dbReference type="EMBL" id="KAI8584060.1"/>
    </source>
</evidence>
<dbReference type="GO" id="GO:0016020">
    <property type="term" value="C:membrane"/>
    <property type="evidence" value="ECO:0007669"/>
    <property type="project" value="UniProtKB-SubCell"/>
</dbReference>
<dbReference type="PANTHER" id="PTHR12570">
    <property type="match status" value="1"/>
</dbReference>
<feature type="transmembrane region" description="Helical" evidence="6">
    <location>
        <begin position="228"/>
        <end position="247"/>
    </location>
</feature>
<dbReference type="SUPFAM" id="SSF103481">
    <property type="entry name" value="Multidrug resistance efflux transporter EmrE"/>
    <property type="match status" value="1"/>
</dbReference>
<dbReference type="Pfam" id="PF05653">
    <property type="entry name" value="Mg_trans_NIPA"/>
    <property type="match status" value="1"/>
</dbReference>
<feature type="region of interest" description="Disordered" evidence="5">
    <location>
        <begin position="338"/>
        <end position="370"/>
    </location>
</feature>
<evidence type="ECO:0000256" key="3">
    <source>
        <dbReference type="ARBA" id="ARBA00022989"/>
    </source>
</evidence>
<reference evidence="7" key="2">
    <citation type="journal article" date="2022" name="Proc. Natl. Acad. Sci. U.S.A.">
        <title>Diploid-dominant life cycles characterize the early evolution of Fungi.</title>
        <authorList>
            <person name="Amses K.R."/>
            <person name="Simmons D.R."/>
            <person name="Longcore J.E."/>
            <person name="Mondo S.J."/>
            <person name="Seto K."/>
            <person name="Jeronimo G.H."/>
            <person name="Bonds A.E."/>
            <person name="Quandt C.A."/>
            <person name="Davis W.J."/>
            <person name="Chang Y."/>
            <person name="Federici B.A."/>
            <person name="Kuo A."/>
            <person name="LaButti K."/>
            <person name="Pangilinan J."/>
            <person name="Andreopoulos W."/>
            <person name="Tritt A."/>
            <person name="Riley R."/>
            <person name="Hundley H."/>
            <person name="Johnson J."/>
            <person name="Lipzen A."/>
            <person name="Barry K."/>
            <person name="Lang B.F."/>
            <person name="Cuomo C.A."/>
            <person name="Buchler N.E."/>
            <person name="Grigoriev I.V."/>
            <person name="Spatafora J.W."/>
            <person name="Stajich J.E."/>
            <person name="James T.Y."/>
        </authorList>
    </citation>
    <scope>NUCLEOTIDE SEQUENCE</scope>
    <source>
        <strain evidence="7">AG</strain>
    </source>
</reference>
<feature type="compositionally biased region" description="Acidic residues" evidence="5">
    <location>
        <begin position="338"/>
        <end position="347"/>
    </location>
</feature>
<reference evidence="7" key="1">
    <citation type="submission" date="2021-06" db="EMBL/GenBank/DDBJ databases">
        <authorList>
            <consortium name="DOE Joint Genome Institute"/>
            <person name="Mondo S.J."/>
            <person name="Amses K.R."/>
            <person name="Simmons D.R."/>
            <person name="Longcore J.E."/>
            <person name="Seto K."/>
            <person name="Alves G.H."/>
            <person name="Bonds A.E."/>
            <person name="Quandt C.A."/>
            <person name="Davis W.J."/>
            <person name="Chang Y."/>
            <person name="Letcher P.M."/>
            <person name="Powell M.J."/>
            <person name="Kuo A."/>
            <person name="Labutti K."/>
            <person name="Pangilinan J."/>
            <person name="Andreopoulos W."/>
            <person name="Tritt A."/>
            <person name="Riley R."/>
            <person name="Hundley H."/>
            <person name="Johnson J."/>
            <person name="Lipzen A."/>
            <person name="Barry K."/>
            <person name="Berbee M.L."/>
            <person name="Buchler N.E."/>
            <person name="Grigoriev I.V."/>
            <person name="Spatafora J.W."/>
            <person name="Stajich J.E."/>
            <person name="James T.Y."/>
        </authorList>
    </citation>
    <scope>NUCLEOTIDE SEQUENCE</scope>
    <source>
        <strain evidence="7">AG</strain>
    </source>
</reference>
<gene>
    <name evidence="7" type="ORF">K450DRAFT_221301</name>
</gene>
<comment type="subcellular location">
    <subcellularLocation>
        <location evidence="1">Membrane</location>
        <topology evidence="1">Multi-pass membrane protein</topology>
    </subcellularLocation>
</comment>
<evidence type="ECO:0000256" key="5">
    <source>
        <dbReference type="SAM" id="MobiDB-lite"/>
    </source>
</evidence>
<feature type="transmembrane region" description="Helical" evidence="6">
    <location>
        <begin position="286"/>
        <end position="307"/>
    </location>
</feature>
<dbReference type="AlphaFoldDB" id="A0AAD5EJ69"/>
<feature type="transmembrane region" description="Helical" evidence="6">
    <location>
        <begin position="20"/>
        <end position="42"/>
    </location>
</feature>
<evidence type="ECO:0000256" key="2">
    <source>
        <dbReference type="ARBA" id="ARBA00022692"/>
    </source>
</evidence>
<dbReference type="PANTHER" id="PTHR12570:SF92">
    <property type="entry name" value="SPICHTHYIN, ISOFORM B"/>
    <property type="match status" value="1"/>
</dbReference>
<feature type="region of interest" description="Disordered" evidence="5">
    <location>
        <begin position="507"/>
        <end position="574"/>
    </location>
</feature>
<evidence type="ECO:0000256" key="1">
    <source>
        <dbReference type="ARBA" id="ARBA00004141"/>
    </source>
</evidence>
<name>A0AAD5EJ69_UMBRA</name>
<dbReference type="EMBL" id="MU620894">
    <property type="protein sequence ID" value="KAI8584060.1"/>
    <property type="molecule type" value="Genomic_DNA"/>
</dbReference>
<organism evidence="7 8">
    <name type="scientific">Umbelopsis ramanniana AG</name>
    <dbReference type="NCBI Taxonomy" id="1314678"/>
    <lineage>
        <taxon>Eukaryota</taxon>
        <taxon>Fungi</taxon>
        <taxon>Fungi incertae sedis</taxon>
        <taxon>Mucoromycota</taxon>
        <taxon>Mucoromycotina</taxon>
        <taxon>Umbelopsidomycetes</taxon>
        <taxon>Umbelopsidales</taxon>
        <taxon>Umbelopsidaceae</taxon>
        <taxon>Umbelopsis</taxon>
    </lineage>
</organism>
<feature type="transmembrane region" description="Helical" evidence="6">
    <location>
        <begin position="192"/>
        <end position="216"/>
    </location>
</feature>
<protein>
    <recommendedName>
        <fullName evidence="9">DUF803-domain-containing protein</fullName>
    </recommendedName>
</protein>
<dbReference type="InterPro" id="IPR008521">
    <property type="entry name" value="Mg_trans_NIPA"/>
</dbReference>
<feature type="transmembrane region" description="Helical" evidence="6">
    <location>
        <begin position="259"/>
        <end position="280"/>
    </location>
</feature>
<proteinExistence type="predicted"/>
<feature type="transmembrane region" description="Helical" evidence="6">
    <location>
        <begin position="86"/>
        <end position="113"/>
    </location>
</feature>
<feature type="transmembrane region" description="Helical" evidence="6">
    <location>
        <begin position="161"/>
        <end position="180"/>
    </location>
</feature>
<comment type="caution">
    <text evidence="7">The sequence shown here is derived from an EMBL/GenBank/DDBJ whole genome shotgun (WGS) entry which is preliminary data.</text>
</comment>
<dbReference type="Proteomes" id="UP001206595">
    <property type="component" value="Unassembled WGS sequence"/>
</dbReference>
<dbReference type="GO" id="GO:0015095">
    <property type="term" value="F:magnesium ion transmembrane transporter activity"/>
    <property type="evidence" value="ECO:0007669"/>
    <property type="project" value="InterPro"/>
</dbReference>
<keyword evidence="3 6" id="KW-1133">Transmembrane helix</keyword>
<feature type="transmembrane region" description="Helical" evidence="6">
    <location>
        <begin position="125"/>
        <end position="141"/>
    </location>
</feature>
<dbReference type="InterPro" id="IPR037185">
    <property type="entry name" value="EmrE-like"/>
</dbReference>
<dbReference type="RefSeq" id="XP_051449064.1">
    <property type="nucleotide sequence ID" value="XM_051585697.1"/>
</dbReference>
<evidence type="ECO:0000256" key="6">
    <source>
        <dbReference type="SAM" id="Phobius"/>
    </source>
</evidence>
<evidence type="ECO:0000256" key="4">
    <source>
        <dbReference type="ARBA" id="ARBA00023136"/>
    </source>
</evidence>
<keyword evidence="4 6" id="KW-0472">Membrane</keyword>
<sequence>MSSNSSTSPFTGGADTSGSLYKVIGVSLAIASGVFIGSSFVFKKKGLISSTEKSGGVAGEGHSYLKSPMWWTGMILMIIGELCNFIAYAFTIAILVTPLGALSVVISAVLSSIFLKERLSFQGKVGCFQCIIGAVVIVLHAPQQSSSDTGIDAFQKQFLSVAFLVYFGLCILISGILVFWAGPRWGKKNMLVYITVCSLIGSISVVCTQGLGAAIIHSITIENEFNRPFLYILMAIVVVTLLTEINYLNKALNLFNTALVTPTYYVTFTTLTIVSSAVLYGGFQASGADIATVVMGFLIICSGVALLHHSKSQPTQTAVVDSEGNVLEIIKDEKYLEEDDEDDDDDAVPGTQTHRFRSARTAPPGHYDPGPADLFPAPFVGIQRYATTTQRNRALSTKSTKEKNEDRLKRHISRRYSTRVTSPNSGAAVEFSHTISMGNTNSGEDGISRERRWMQNFPNRKSSTWDDEEQTKIPLEKLDDQMVRHQLTDSPVPPPHGAETLIPIDTPYSTAGHRDQDKIGPIASMKKKISKESDGDRQGLVSKEFSDDEDSPFDYTREYMDDNDDEVTGLRRGL</sequence>
<dbReference type="GeneID" id="75911045"/>
<evidence type="ECO:0000313" key="8">
    <source>
        <dbReference type="Proteomes" id="UP001206595"/>
    </source>
</evidence>
<accession>A0AAD5EJ69</accession>
<keyword evidence="2 6" id="KW-0812">Transmembrane</keyword>
<keyword evidence="8" id="KW-1185">Reference proteome</keyword>